<keyword evidence="1" id="KW-0378">Hydrolase</keyword>
<feature type="compositionally biased region" description="Basic and acidic residues" evidence="2">
    <location>
        <begin position="507"/>
        <end position="517"/>
    </location>
</feature>
<proteinExistence type="predicted"/>
<feature type="signal peptide" evidence="3">
    <location>
        <begin position="1"/>
        <end position="19"/>
    </location>
</feature>
<feature type="region of interest" description="Disordered" evidence="2">
    <location>
        <begin position="507"/>
        <end position="530"/>
    </location>
</feature>
<evidence type="ECO:0000256" key="1">
    <source>
        <dbReference type="ARBA" id="ARBA00022801"/>
    </source>
</evidence>
<evidence type="ECO:0000256" key="3">
    <source>
        <dbReference type="SAM" id="SignalP"/>
    </source>
</evidence>
<dbReference type="InterPro" id="IPR005181">
    <property type="entry name" value="SASA"/>
</dbReference>
<dbReference type="InterPro" id="IPR052940">
    <property type="entry name" value="Carb_Esterase_6"/>
</dbReference>
<name>A0AAV1E849_OLDCO</name>
<organism evidence="5 6">
    <name type="scientific">Oldenlandia corymbosa var. corymbosa</name>
    <dbReference type="NCBI Taxonomy" id="529605"/>
    <lineage>
        <taxon>Eukaryota</taxon>
        <taxon>Viridiplantae</taxon>
        <taxon>Streptophyta</taxon>
        <taxon>Embryophyta</taxon>
        <taxon>Tracheophyta</taxon>
        <taxon>Spermatophyta</taxon>
        <taxon>Magnoliopsida</taxon>
        <taxon>eudicotyledons</taxon>
        <taxon>Gunneridae</taxon>
        <taxon>Pentapetalae</taxon>
        <taxon>asterids</taxon>
        <taxon>lamiids</taxon>
        <taxon>Gentianales</taxon>
        <taxon>Rubiaceae</taxon>
        <taxon>Rubioideae</taxon>
        <taxon>Spermacoceae</taxon>
        <taxon>Hedyotis-Oldenlandia complex</taxon>
        <taxon>Oldenlandia</taxon>
    </lineage>
</organism>
<feature type="chain" id="PRO_5043583946" evidence="3">
    <location>
        <begin position="20"/>
        <end position="530"/>
    </location>
</feature>
<keyword evidence="3" id="KW-0732">Signal</keyword>
<reference evidence="5" key="1">
    <citation type="submission" date="2023-03" db="EMBL/GenBank/DDBJ databases">
        <authorList>
            <person name="Julca I."/>
        </authorList>
    </citation>
    <scope>NUCLEOTIDE SEQUENCE</scope>
</reference>
<evidence type="ECO:0000256" key="2">
    <source>
        <dbReference type="SAM" id="MobiDB-lite"/>
    </source>
</evidence>
<gene>
    <name evidence="5" type="ORF">OLC1_LOCUS22296</name>
</gene>
<dbReference type="PANTHER" id="PTHR31988:SF15">
    <property type="entry name" value="ESTERASE, PUTATIVE (DUF303)-RELATED"/>
    <property type="match status" value="1"/>
</dbReference>
<dbReference type="InterPro" id="IPR036514">
    <property type="entry name" value="SGNH_hydro_sf"/>
</dbReference>
<dbReference type="EMBL" id="OX459125">
    <property type="protein sequence ID" value="CAI9115858.1"/>
    <property type="molecule type" value="Genomic_DNA"/>
</dbReference>
<dbReference type="GO" id="GO:0016787">
    <property type="term" value="F:hydrolase activity"/>
    <property type="evidence" value="ECO:0007669"/>
    <property type="project" value="UniProtKB-KW"/>
</dbReference>
<keyword evidence="6" id="KW-1185">Reference proteome</keyword>
<dbReference type="Gene3D" id="3.40.50.1110">
    <property type="entry name" value="SGNH hydrolase"/>
    <property type="match status" value="2"/>
</dbReference>
<dbReference type="AlphaFoldDB" id="A0AAV1E849"/>
<evidence type="ECO:0000313" key="5">
    <source>
        <dbReference type="EMBL" id="CAI9115858.1"/>
    </source>
</evidence>
<feature type="domain" description="Sialate O-acetylesterase" evidence="4">
    <location>
        <begin position="301"/>
        <end position="393"/>
    </location>
</feature>
<dbReference type="Pfam" id="PF03629">
    <property type="entry name" value="SASA"/>
    <property type="match status" value="2"/>
</dbReference>
<evidence type="ECO:0000259" key="4">
    <source>
        <dbReference type="Pfam" id="PF03629"/>
    </source>
</evidence>
<dbReference type="Proteomes" id="UP001161247">
    <property type="component" value="Chromosome 8"/>
</dbReference>
<sequence>MIEFLLLLLAIGIPWSSNAQVNEINNPPQPSNIIILAGQSNMAGRGGVVDGVWDGIVPPECQPNPSILRLSANLTWEEAKEPLHKDIDVNKTNGVGPGMSFANYVLSRYPGLGCIGLVPCAIGGTNISQWERGTFLYNQLINRANAAVKGGGSIRAILWYQGESDTIVYEDSISYKKNLKRFLSHVRADLGSPLLPVIQVALASGEGPFIDIVRQAQLGIKRPNVRCVDAKGLKVQPPDDLHLTTQSQVKLGQMLADAFFQFLPHPLPIDISNNILMALIEVLLLLLAMANPLQANAPQPSNMFILAGQSNMAGRGGVLQGVWDGIVPPKCQLHPSIFRLNAKLAWEPAKEPIHKDIDVTKTNGIGPGMAFANTVLHRDPGFGTIGLVPCTVGDEMDAKSYKTNLKRFFTDVRKDLRLPLIPIIQLPKKPAAQASETITGPVQLRKKAWKQKQLPVDQAQQQGLKQHHCARKTVDHASVEVVASRQDTQRVHSSDLLNGWGAHSDCKAAEIDQEQKGWNHAGPEKTSQPK</sequence>
<protein>
    <submittedName>
        <fullName evidence="5">OLC1v1016865C1</fullName>
    </submittedName>
</protein>
<evidence type="ECO:0000313" key="6">
    <source>
        <dbReference type="Proteomes" id="UP001161247"/>
    </source>
</evidence>
<accession>A0AAV1E849</accession>
<feature type="domain" description="Sialate O-acetylesterase" evidence="4">
    <location>
        <begin position="31"/>
        <end position="260"/>
    </location>
</feature>
<dbReference type="SUPFAM" id="SSF52266">
    <property type="entry name" value="SGNH hydrolase"/>
    <property type="match status" value="2"/>
</dbReference>
<dbReference type="PANTHER" id="PTHR31988">
    <property type="entry name" value="ESTERASE, PUTATIVE (DUF303)-RELATED"/>
    <property type="match status" value="1"/>
</dbReference>